<reference evidence="4 5" key="1">
    <citation type="submission" date="2024-02" db="EMBL/GenBank/DDBJ databases">
        <title>STSV induces naive adaptation in Sulfolobus.</title>
        <authorList>
            <person name="Xiang X."/>
            <person name="Song M."/>
        </authorList>
    </citation>
    <scope>NUCLEOTIDE SEQUENCE [LARGE SCALE GENOMIC DNA]</scope>
    <source>
        <strain evidence="4 5">RT2</strain>
    </source>
</reference>
<feature type="domain" description="CBS" evidence="3">
    <location>
        <begin position="72"/>
        <end position="129"/>
    </location>
</feature>
<organism evidence="4 5">
    <name type="scientific">Sulfolobus tengchongensis</name>
    <dbReference type="NCBI Taxonomy" id="207809"/>
    <lineage>
        <taxon>Archaea</taxon>
        <taxon>Thermoproteota</taxon>
        <taxon>Thermoprotei</taxon>
        <taxon>Sulfolobales</taxon>
        <taxon>Sulfolobaceae</taxon>
        <taxon>Sulfolobus</taxon>
    </lineage>
</organism>
<feature type="domain" description="CBS" evidence="3">
    <location>
        <begin position="8"/>
        <end position="64"/>
    </location>
</feature>
<dbReference type="SUPFAM" id="SSF54631">
    <property type="entry name" value="CBS-domain pair"/>
    <property type="match status" value="1"/>
</dbReference>
<dbReference type="PANTHER" id="PTHR43080:SF2">
    <property type="entry name" value="CBS DOMAIN-CONTAINING PROTEIN"/>
    <property type="match status" value="1"/>
</dbReference>
<dbReference type="EMBL" id="CP146016">
    <property type="protein sequence ID" value="WWQ61698.1"/>
    <property type="molecule type" value="Genomic_DNA"/>
</dbReference>
<dbReference type="AlphaFoldDB" id="A0AAX4L5Y1"/>
<keyword evidence="1 2" id="KW-0129">CBS domain</keyword>
<evidence type="ECO:0000313" key="4">
    <source>
        <dbReference type="EMBL" id="WWQ61698.1"/>
    </source>
</evidence>
<dbReference type="SMART" id="SM00116">
    <property type="entry name" value="CBS"/>
    <property type="match status" value="2"/>
</dbReference>
<sequence length="131" mass="14629">MKLKDVFNNTMLLKVPRYAKISEVLELMKKNGLNFVLIVNDKEDIIGIATRSIILRSLANGISSNDPISKVMIKNIITVNGEEDLIDIFIFMMKNNIKHLLAINENGKAIGVVTLKDILSAINKECESSLE</sequence>
<dbReference type="GeneID" id="89336386"/>
<gene>
    <name evidence="4" type="ORF">V6M85_06420</name>
</gene>
<dbReference type="InterPro" id="IPR051257">
    <property type="entry name" value="Diverse_CBS-Domain"/>
</dbReference>
<proteinExistence type="predicted"/>
<dbReference type="PANTHER" id="PTHR43080">
    <property type="entry name" value="CBS DOMAIN-CONTAINING PROTEIN CBSX3, MITOCHONDRIAL"/>
    <property type="match status" value="1"/>
</dbReference>
<accession>A0AAX4L5Y1</accession>
<protein>
    <submittedName>
        <fullName evidence="4">CBS domain-containing protein</fullName>
    </submittedName>
</protein>
<dbReference type="PROSITE" id="PS51371">
    <property type="entry name" value="CBS"/>
    <property type="match status" value="2"/>
</dbReference>
<dbReference type="RefSeq" id="WP_338604429.1">
    <property type="nucleotide sequence ID" value="NZ_CP146016.1"/>
</dbReference>
<keyword evidence="5" id="KW-1185">Reference proteome</keyword>
<evidence type="ECO:0000313" key="5">
    <source>
        <dbReference type="Proteomes" id="UP001432202"/>
    </source>
</evidence>
<dbReference type="Proteomes" id="UP001432202">
    <property type="component" value="Chromosome"/>
</dbReference>
<evidence type="ECO:0000256" key="2">
    <source>
        <dbReference type="PROSITE-ProRule" id="PRU00703"/>
    </source>
</evidence>
<evidence type="ECO:0000259" key="3">
    <source>
        <dbReference type="PROSITE" id="PS51371"/>
    </source>
</evidence>
<name>A0AAX4L5Y1_9CREN</name>
<dbReference type="InterPro" id="IPR046342">
    <property type="entry name" value="CBS_dom_sf"/>
</dbReference>
<dbReference type="Gene3D" id="3.10.580.10">
    <property type="entry name" value="CBS-domain"/>
    <property type="match status" value="1"/>
</dbReference>
<dbReference type="Pfam" id="PF00571">
    <property type="entry name" value="CBS"/>
    <property type="match status" value="2"/>
</dbReference>
<dbReference type="InterPro" id="IPR000644">
    <property type="entry name" value="CBS_dom"/>
</dbReference>
<evidence type="ECO:0000256" key="1">
    <source>
        <dbReference type="ARBA" id="ARBA00023122"/>
    </source>
</evidence>